<comment type="caution">
    <text evidence="1">The sequence shown here is derived from an EMBL/GenBank/DDBJ whole genome shotgun (WGS) entry which is preliminary data.</text>
</comment>
<organism evidence="1 2">
    <name type="scientific">Flavobacterium hercynium</name>
    <dbReference type="NCBI Taxonomy" id="387094"/>
    <lineage>
        <taxon>Bacteria</taxon>
        <taxon>Pseudomonadati</taxon>
        <taxon>Bacteroidota</taxon>
        <taxon>Flavobacteriia</taxon>
        <taxon>Flavobacteriales</taxon>
        <taxon>Flavobacteriaceae</taxon>
        <taxon>Flavobacterium</taxon>
    </lineage>
</organism>
<dbReference type="OrthoDB" id="1322834at2"/>
<evidence type="ECO:0000313" key="1">
    <source>
        <dbReference type="EMBL" id="OXA85890.1"/>
    </source>
</evidence>
<protein>
    <submittedName>
        <fullName evidence="1">Uncharacterized protein</fullName>
    </submittedName>
</protein>
<dbReference type="Proteomes" id="UP000198345">
    <property type="component" value="Unassembled WGS sequence"/>
</dbReference>
<accession>A0A226GX73</accession>
<keyword evidence="2" id="KW-1185">Reference proteome</keyword>
<dbReference type="AlphaFoldDB" id="A0A226GX73"/>
<dbReference type="RefSeq" id="WP_089051384.1">
    <property type="nucleotide sequence ID" value="NZ_FXTV01000017.1"/>
</dbReference>
<evidence type="ECO:0000313" key="2">
    <source>
        <dbReference type="Proteomes" id="UP000198345"/>
    </source>
</evidence>
<dbReference type="EMBL" id="MUGW01000046">
    <property type="protein sequence ID" value="OXA85890.1"/>
    <property type="molecule type" value="Genomic_DNA"/>
</dbReference>
<sequence length="261" mass="30813">MVPKSFFLPEFNLDPVLNKKEIYRFETITTDFTNRKQIKEKSIIREVRLTYYGKRKELFVFVLFTRKVTILLNQKVENNRLLKEDIFAFGNLEIGVNEAGEIVKVFNIKELQERWIRKKLELREGNAGYVFDAFLNDISNVLNSEERTLFFLNSKNMFGLYFHGLFGENDVNSAPNKRIVTIMEFDDVQITEEIWTDNRIPGFIIQGQRSDDEYKTIISNVDNIKKYTGELIYNRENQLQEGFLEIENNNINIKHNVVWAG</sequence>
<name>A0A226GX73_9FLAO</name>
<proteinExistence type="predicted"/>
<reference evidence="1 2" key="1">
    <citation type="submission" date="2016-11" db="EMBL/GenBank/DDBJ databases">
        <title>Whole genomes of Flavobacteriaceae.</title>
        <authorList>
            <person name="Stine C."/>
            <person name="Li C."/>
            <person name="Tadesse D."/>
        </authorList>
    </citation>
    <scope>NUCLEOTIDE SEQUENCE [LARGE SCALE GENOMIC DNA]</scope>
    <source>
        <strain evidence="1 2">DSM 18292</strain>
    </source>
</reference>
<gene>
    <name evidence="1" type="ORF">B0A66_18705</name>
</gene>